<dbReference type="Proteomes" id="UP000727993">
    <property type="component" value="Unassembled WGS sequence"/>
</dbReference>
<dbReference type="GO" id="GO:0004814">
    <property type="term" value="F:arginine-tRNA ligase activity"/>
    <property type="evidence" value="ECO:0007669"/>
    <property type="project" value="UniProtKB-UniRule"/>
</dbReference>
<dbReference type="Gene3D" id="3.30.1360.70">
    <property type="entry name" value="Arginyl tRNA synthetase N-terminal domain"/>
    <property type="match status" value="1"/>
</dbReference>
<evidence type="ECO:0000259" key="14">
    <source>
        <dbReference type="SMART" id="SM01016"/>
    </source>
</evidence>
<dbReference type="GO" id="GO:0005524">
    <property type="term" value="F:ATP binding"/>
    <property type="evidence" value="ECO:0007669"/>
    <property type="project" value="UniProtKB-UniRule"/>
</dbReference>
<name>A0A936ND91_9ACTN</name>
<dbReference type="Pfam" id="PF05746">
    <property type="entry name" value="DALR_1"/>
    <property type="match status" value="1"/>
</dbReference>
<dbReference type="EMBL" id="JADJZA010000007">
    <property type="protein sequence ID" value="MBK9297293.1"/>
    <property type="molecule type" value="Genomic_DNA"/>
</dbReference>
<dbReference type="SUPFAM" id="SSF55190">
    <property type="entry name" value="Arginyl-tRNA synthetase (ArgRS), N-terminal 'additional' domain"/>
    <property type="match status" value="1"/>
</dbReference>
<dbReference type="Pfam" id="PF03485">
    <property type="entry name" value="Arg_tRNA_synt_N"/>
    <property type="match status" value="1"/>
</dbReference>
<dbReference type="EC" id="6.1.1.19" evidence="11"/>
<keyword evidence="6 11" id="KW-0547">Nucleotide-binding</keyword>
<gene>
    <name evidence="11 15" type="primary">argS</name>
    <name evidence="15" type="ORF">IPN02_10785</name>
</gene>
<evidence type="ECO:0000256" key="6">
    <source>
        <dbReference type="ARBA" id="ARBA00022741"/>
    </source>
</evidence>
<feature type="domain" description="DALR anticodon binding" evidence="13">
    <location>
        <begin position="465"/>
        <end position="589"/>
    </location>
</feature>
<evidence type="ECO:0000256" key="9">
    <source>
        <dbReference type="ARBA" id="ARBA00023146"/>
    </source>
</evidence>
<dbReference type="SMART" id="SM01016">
    <property type="entry name" value="Arg_tRNA_synt_N"/>
    <property type="match status" value="1"/>
</dbReference>
<comment type="subcellular location">
    <subcellularLocation>
        <location evidence="1 11">Cytoplasm</location>
    </subcellularLocation>
</comment>
<dbReference type="FunFam" id="3.40.50.620:FF:000030">
    <property type="entry name" value="Arginine--tRNA ligase"/>
    <property type="match status" value="1"/>
</dbReference>
<evidence type="ECO:0000313" key="16">
    <source>
        <dbReference type="Proteomes" id="UP000727993"/>
    </source>
</evidence>
<sequence length="589" mass="63616">MIDPVKVLTQRLTDAMTAAAPEAAGADPVVRPSDRADFQANGIMGLAKRLGTNPRELAQRVLDAVDLDGVATAEIAGPGFLNLTLYDTFLGRSAAEVVGNGAQDTGNQGVTPAESPQRVVIDYSAPNVAKEMHVGHLRSTVIGDALVRILEARGDTVIRQNHVGDWGTPFGMLIEHLIDLGEEGAIAELALGDLNEFYRQARVSFDGSEAFADRARARVVALQAGDSETLRLWQILVDLSAEYFQSVYDRLGVRLTVDDLAGESIYNDLLADVITDLDAAGLLVTSDGARCVFPDGFTNREGEPLPLIVQKGEGGYGYATTDLAAIRYRIEQLEADRLLYVVGTTQTEHLAMVFAVARAAGWLTDATEADHVGFGSVLGEDNKLMKSRSGASLKLSDLLDEAVDRAAAIIEDKNPDLDDAERAEVARAVGIGAIKYADLSSDRTRDYVFSFDRMLAFEGNTAPYLQYVVARVRSILRKARTEGVPVPGEDGTAMPEVIEVADHAERALALALVAFGRVVDDTARSAQPHRLCTYLFELAQAFTRFYEAAPILKAPSDAQRRNRLSLAIGTERVMERGLGLLGIDAPQRM</sequence>
<organism evidence="15 16">
    <name type="scientific">Candidatus Neomicrothrix subdominans</name>
    <dbReference type="NCBI Taxonomy" id="2954438"/>
    <lineage>
        <taxon>Bacteria</taxon>
        <taxon>Bacillati</taxon>
        <taxon>Actinomycetota</taxon>
        <taxon>Acidimicrobiia</taxon>
        <taxon>Acidimicrobiales</taxon>
        <taxon>Microthrixaceae</taxon>
        <taxon>Candidatus Neomicrothrix</taxon>
    </lineage>
</organism>
<reference evidence="15 16" key="1">
    <citation type="submission" date="2020-10" db="EMBL/GenBank/DDBJ databases">
        <title>Connecting structure to function with the recovery of over 1000 high-quality activated sludge metagenome-assembled genomes encoding full-length rRNA genes using long-read sequencing.</title>
        <authorList>
            <person name="Singleton C.M."/>
            <person name="Petriglieri F."/>
            <person name="Kristensen J.M."/>
            <person name="Kirkegaard R.H."/>
            <person name="Michaelsen T.Y."/>
            <person name="Andersen M.H."/>
            <person name="Karst S.M."/>
            <person name="Dueholm M.S."/>
            <person name="Nielsen P.H."/>
            <person name="Albertsen M."/>
        </authorList>
    </citation>
    <scope>NUCLEOTIDE SEQUENCE [LARGE SCALE GENOMIC DNA]</scope>
    <source>
        <strain evidence="15">Lyne_18-Q3-R50-59_MAXAC.006</strain>
    </source>
</reference>
<dbReference type="PROSITE" id="PS00178">
    <property type="entry name" value="AA_TRNA_LIGASE_I"/>
    <property type="match status" value="1"/>
</dbReference>
<proteinExistence type="inferred from homology"/>
<dbReference type="SUPFAM" id="SSF52374">
    <property type="entry name" value="Nucleotidylyl transferase"/>
    <property type="match status" value="1"/>
</dbReference>
<evidence type="ECO:0000256" key="3">
    <source>
        <dbReference type="ARBA" id="ARBA00011245"/>
    </source>
</evidence>
<dbReference type="PANTHER" id="PTHR11956:SF5">
    <property type="entry name" value="ARGININE--TRNA LIGASE, CYTOPLASMIC"/>
    <property type="match status" value="1"/>
</dbReference>
<comment type="subunit">
    <text evidence="3 11">Monomer.</text>
</comment>
<keyword evidence="8 11" id="KW-0648">Protein biosynthesis</keyword>
<keyword evidence="4 11" id="KW-0963">Cytoplasm</keyword>
<feature type="domain" description="Arginyl tRNA synthetase N-terminal" evidence="14">
    <location>
        <begin position="6"/>
        <end position="85"/>
    </location>
</feature>
<dbReference type="GO" id="GO:0005737">
    <property type="term" value="C:cytoplasm"/>
    <property type="evidence" value="ECO:0007669"/>
    <property type="project" value="UniProtKB-SubCell"/>
</dbReference>
<dbReference type="HAMAP" id="MF_00123">
    <property type="entry name" value="Arg_tRNA_synth"/>
    <property type="match status" value="1"/>
</dbReference>
<dbReference type="Gene3D" id="1.10.730.10">
    <property type="entry name" value="Isoleucyl-tRNA Synthetase, Domain 1"/>
    <property type="match status" value="1"/>
</dbReference>
<comment type="similarity">
    <text evidence="2 11 12">Belongs to the class-I aminoacyl-tRNA synthetase family.</text>
</comment>
<evidence type="ECO:0000256" key="10">
    <source>
        <dbReference type="ARBA" id="ARBA00049339"/>
    </source>
</evidence>
<evidence type="ECO:0000256" key="11">
    <source>
        <dbReference type="HAMAP-Rule" id="MF_00123"/>
    </source>
</evidence>
<dbReference type="CDD" id="cd07956">
    <property type="entry name" value="Anticodon_Ia_Arg"/>
    <property type="match status" value="1"/>
</dbReference>
<evidence type="ECO:0000256" key="1">
    <source>
        <dbReference type="ARBA" id="ARBA00004496"/>
    </source>
</evidence>
<evidence type="ECO:0000259" key="13">
    <source>
        <dbReference type="SMART" id="SM00836"/>
    </source>
</evidence>
<dbReference type="PRINTS" id="PR01038">
    <property type="entry name" value="TRNASYNTHARG"/>
</dbReference>
<dbReference type="SMART" id="SM00836">
    <property type="entry name" value="DALR_1"/>
    <property type="match status" value="1"/>
</dbReference>
<dbReference type="InterPro" id="IPR036695">
    <property type="entry name" value="Arg-tRNA-synth_N_sf"/>
</dbReference>
<dbReference type="InterPro" id="IPR009080">
    <property type="entry name" value="tRNAsynth_Ia_anticodon-bd"/>
</dbReference>
<keyword evidence="5 11" id="KW-0436">Ligase</keyword>
<dbReference type="Gene3D" id="3.40.50.620">
    <property type="entry name" value="HUPs"/>
    <property type="match status" value="1"/>
</dbReference>
<dbReference type="GO" id="GO:0006420">
    <property type="term" value="P:arginyl-tRNA aminoacylation"/>
    <property type="evidence" value="ECO:0007669"/>
    <property type="project" value="UniProtKB-UniRule"/>
</dbReference>
<comment type="caution">
    <text evidence="15">The sequence shown here is derived from an EMBL/GenBank/DDBJ whole genome shotgun (WGS) entry which is preliminary data.</text>
</comment>
<protein>
    <recommendedName>
        <fullName evidence="11">Arginine--tRNA ligase</fullName>
        <ecNumber evidence="11">6.1.1.19</ecNumber>
    </recommendedName>
    <alternativeName>
        <fullName evidence="11">Arginyl-tRNA synthetase</fullName>
        <shortName evidence="11">ArgRS</shortName>
    </alternativeName>
</protein>
<dbReference type="InterPro" id="IPR001278">
    <property type="entry name" value="Arg-tRNA-ligase"/>
</dbReference>
<dbReference type="InterPro" id="IPR008909">
    <property type="entry name" value="DALR_anticod-bd"/>
</dbReference>
<keyword evidence="7 11" id="KW-0067">ATP-binding</keyword>
<evidence type="ECO:0000313" key="15">
    <source>
        <dbReference type="EMBL" id="MBK9297293.1"/>
    </source>
</evidence>
<dbReference type="PANTHER" id="PTHR11956">
    <property type="entry name" value="ARGINYL-TRNA SYNTHETASE"/>
    <property type="match status" value="1"/>
</dbReference>
<evidence type="ECO:0000256" key="2">
    <source>
        <dbReference type="ARBA" id="ARBA00005594"/>
    </source>
</evidence>
<accession>A0A936ND91</accession>
<comment type="catalytic activity">
    <reaction evidence="10 11">
        <text>tRNA(Arg) + L-arginine + ATP = L-arginyl-tRNA(Arg) + AMP + diphosphate</text>
        <dbReference type="Rhea" id="RHEA:20301"/>
        <dbReference type="Rhea" id="RHEA-COMP:9658"/>
        <dbReference type="Rhea" id="RHEA-COMP:9673"/>
        <dbReference type="ChEBI" id="CHEBI:30616"/>
        <dbReference type="ChEBI" id="CHEBI:32682"/>
        <dbReference type="ChEBI" id="CHEBI:33019"/>
        <dbReference type="ChEBI" id="CHEBI:78442"/>
        <dbReference type="ChEBI" id="CHEBI:78513"/>
        <dbReference type="ChEBI" id="CHEBI:456215"/>
        <dbReference type="EC" id="6.1.1.19"/>
    </reaction>
</comment>
<feature type="short sequence motif" description="'HIGH' region" evidence="11">
    <location>
        <begin position="126"/>
        <end position="136"/>
    </location>
</feature>
<keyword evidence="9 11" id="KW-0030">Aminoacyl-tRNA synthetase</keyword>
<dbReference type="InterPro" id="IPR035684">
    <property type="entry name" value="ArgRS_core"/>
</dbReference>
<dbReference type="CDD" id="cd00671">
    <property type="entry name" value="ArgRS_core"/>
    <property type="match status" value="1"/>
</dbReference>
<evidence type="ECO:0000256" key="7">
    <source>
        <dbReference type="ARBA" id="ARBA00022840"/>
    </source>
</evidence>
<dbReference type="AlphaFoldDB" id="A0A936ND91"/>
<dbReference type="SUPFAM" id="SSF47323">
    <property type="entry name" value="Anticodon-binding domain of a subclass of class I aminoacyl-tRNA synthetases"/>
    <property type="match status" value="1"/>
</dbReference>
<evidence type="ECO:0000256" key="5">
    <source>
        <dbReference type="ARBA" id="ARBA00022598"/>
    </source>
</evidence>
<evidence type="ECO:0000256" key="4">
    <source>
        <dbReference type="ARBA" id="ARBA00022490"/>
    </source>
</evidence>
<dbReference type="InterPro" id="IPR014729">
    <property type="entry name" value="Rossmann-like_a/b/a_fold"/>
</dbReference>
<dbReference type="InterPro" id="IPR001412">
    <property type="entry name" value="aa-tRNA-synth_I_CS"/>
</dbReference>
<dbReference type="NCBIfam" id="TIGR00456">
    <property type="entry name" value="argS"/>
    <property type="match status" value="1"/>
</dbReference>
<dbReference type="Pfam" id="PF00750">
    <property type="entry name" value="tRNA-synt_1d"/>
    <property type="match status" value="1"/>
</dbReference>
<dbReference type="InterPro" id="IPR005148">
    <property type="entry name" value="Arg-tRNA-synth_N"/>
</dbReference>
<evidence type="ECO:0000256" key="12">
    <source>
        <dbReference type="RuleBase" id="RU363038"/>
    </source>
</evidence>
<evidence type="ECO:0000256" key="8">
    <source>
        <dbReference type="ARBA" id="ARBA00022917"/>
    </source>
</evidence>